<dbReference type="EMBL" id="GG745335">
    <property type="protein sequence ID" value="KNE60234.1"/>
    <property type="molecule type" value="Genomic_DNA"/>
</dbReference>
<feature type="binding site" evidence="1">
    <location>
        <position position="101"/>
    </location>
    <ligand>
        <name>Zn(2+)</name>
        <dbReference type="ChEBI" id="CHEBI:29105"/>
    </ligand>
</feature>
<dbReference type="Proteomes" id="UP000054350">
    <property type="component" value="Unassembled WGS sequence"/>
</dbReference>
<evidence type="ECO:0008006" key="4">
    <source>
        <dbReference type="Google" id="ProtNLM"/>
    </source>
</evidence>
<dbReference type="Gene3D" id="1.20.140.30">
    <property type="entry name" value="MOB kinase activator"/>
    <property type="match status" value="1"/>
</dbReference>
<dbReference type="OrthoDB" id="10262609at2759"/>
<reference evidence="2 3" key="1">
    <citation type="submission" date="2009-11" db="EMBL/GenBank/DDBJ databases">
        <title>Annotation of Allomyces macrogynus ATCC 38327.</title>
        <authorList>
            <consortium name="The Broad Institute Genome Sequencing Platform"/>
            <person name="Russ C."/>
            <person name="Cuomo C."/>
            <person name="Burger G."/>
            <person name="Gray M.W."/>
            <person name="Holland P.W.H."/>
            <person name="King N."/>
            <person name="Lang F.B.F."/>
            <person name="Roger A.J."/>
            <person name="Ruiz-Trillo I."/>
            <person name="Young S.K."/>
            <person name="Zeng Q."/>
            <person name="Gargeya S."/>
            <person name="Fitzgerald M."/>
            <person name="Haas B."/>
            <person name="Abouelleil A."/>
            <person name="Alvarado L."/>
            <person name="Arachchi H.M."/>
            <person name="Berlin A."/>
            <person name="Chapman S.B."/>
            <person name="Gearin G."/>
            <person name="Goldberg J."/>
            <person name="Griggs A."/>
            <person name="Gujja S."/>
            <person name="Hansen M."/>
            <person name="Heiman D."/>
            <person name="Howarth C."/>
            <person name="Larimer J."/>
            <person name="Lui A."/>
            <person name="MacDonald P.J.P."/>
            <person name="McCowen C."/>
            <person name="Montmayeur A."/>
            <person name="Murphy C."/>
            <person name="Neiman D."/>
            <person name="Pearson M."/>
            <person name="Priest M."/>
            <person name="Roberts A."/>
            <person name="Saif S."/>
            <person name="Shea T."/>
            <person name="Sisk P."/>
            <person name="Stolte C."/>
            <person name="Sykes S."/>
            <person name="Wortman J."/>
            <person name="Nusbaum C."/>
            <person name="Birren B."/>
        </authorList>
    </citation>
    <scope>NUCLEOTIDE SEQUENCE [LARGE SCALE GENOMIC DNA]</scope>
    <source>
        <strain evidence="2 3">ATCC 38327</strain>
    </source>
</reference>
<name>A0A0L0SCT4_ALLM3</name>
<sequence>MEQMTAAPPRIPQRKNPGTRYEDLYKSYVTYASPDAIEAPFMYQEYLQQLIRASPADPEALVAVPPNGDPLVWQYEHLRQFCLELTGLVVALHDECSDQSCPEMKANEWQYLCAAHPTPKNCCAFDYIVHTIDGACGLLNNPKFFPSRVSMGTPAVQQFGNIARRLYRVFAHAYFHHRAVFDRYEAAGHLYARFVAFILKFDLMDKDTILIKEQ</sequence>
<organism evidence="2 3">
    <name type="scientific">Allomyces macrogynus (strain ATCC 38327)</name>
    <name type="common">Allomyces javanicus var. macrogynus</name>
    <dbReference type="NCBI Taxonomy" id="578462"/>
    <lineage>
        <taxon>Eukaryota</taxon>
        <taxon>Fungi</taxon>
        <taxon>Fungi incertae sedis</taxon>
        <taxon>Blastocladiomycota</taxon>
        <taxon>Blastocladiomycetes</taxon>
        <taxon>Blastocladiales</taxon>
        <taxon>Blastocladiaceae</taxon>
        <taxon>Allomyces</taxon>
    </lineage>
</organism>
<proteinExistence type="predicted"/>
<evidence type="ECO:0000313" key="3">
    <source>
        <dbReference type="Proteomes" id="UP000054350"/>
    </source>
</evidence>
<dbReference type="AlphaFoldDB" id="A0A0L0SCT4"/>
<feature type="binding site" evidence="1">
    <location>
        <position position="177"/>
    </location>
    <ligand>
        <name>Zn(2+)</name>
        <dbReference type="ChEBI" id="CHEBI:29105"/>
    </ligand>
</feature>
<dbReference type="InterPro" id="IPR036703">
    <property type="entry name" value="MOB_kinase_act_sf"/>
</dbReference>
<reference evidence="3" key="2">
    <citation type="submission" date="2009-11" db="EMBL/GenBank/DDBJ databases">
        <title>The Genome Sequence of Allomyces macrogynus strain ATCC 38327.</title>
        <authorList>
            <consortium name="The Broad Institute Genome Sequencing Platform"/>
            <person name="Russ C."/>
            <person name="Cuomo C."/>
            <person name="Shea T."/>
            <person name="Young S.K."/>
            <person name="Zeng Q."/>
            <person name="Koehrsen M."/>
            <person name="Haas B."/>
            <person name="Borodovsky M."/>
            <person name="Guigo R."/>
            <person name="Alvarado L."/>
            <person name="Berlin A."/>
            <person name="Borenstein D."/>
            <person name="Chen Z."/>
            <person name="Engels R."/>
            <person name="Freedman E."/>
            <person name="Gellesch M."/>
            <person name="Goldberg J."/>
            <person name="Griggs A."/>
            <person name="Gujja S."/>
            <person name="Heiman D."/>
            <person name="Hepburn T."/>
            <person name="Howarth C."/>
            <person name="Jen D."/>
            <person name="Larson L."/>
            <person name="Lewis B."/>
            <person name="Mehta T."/>
            <person name="Park D."/>
            <person name="Pearson M."/>
            <person name="Roberts A."/>
            <person name="Saif S."/>
            <person name="Shenoy N."/>
            <person name="Sisk P."/>
            <person name="Stolte C."/>
            <person name="Sykes S."/>
            <person name="Walk T."/>
            <person name="White J."/>
            <person name="Yandava C."/>
            <person name="Burger G."/>
            <person name="Gray M.W."/>
            <person name="Holland P.W.H."/>
            <person name="King N."/>
            <person name="Lang F.B.F."/>
            <person name="Roger A.J."/>
            <person name="Ruiz-Trillo I."/>
            <person name="Lander E."/>
            <person name="Nusbaum C."/>
        </authorList>
    </citation>
    <scope>NUCLEOTIDE SEQUENCE [LARGE SCALE GENOMIC DNA]</scope>
    <source>
        <strain evidence="3">ATCC 38327</strain>
    </source>
</reference>
<accession>A0A0L0SCT4</accession>
<dbReference type="PANTHER" id="PTHR22599">
    <property type="entry name" value="MPS ONE BINDER KINASE ACTIVATOR-LIKE MOB"/>
    <property type="match status" value="1"/>
</dbReference>
<feature type="binding site" evidence="1">
    <location>
        <position position="172"/>
    </location>
    <ligand>
        <name>Zn(2+)</name>
        <dbReference type="ChEBI" id="CHEBI:29105"/>
    </ligand>
</feature>
<dbReference type="STRING" id="578462.A0A0L0SCT4"/>
<gene>
    <name evidence="2" type="ORF">AMAG_05646</name>
</gene>
<dbReference type="InterPro" id="IPR005301">
    <property type="entry name" value="MOB_kinase_act_fam"/>
</dbReference>
<keyword evidence="1" id="KW-0862">Zinc</keyword>
<dbReference type="OMA" id="KECPAIA"/>
<protein>
    <recommendedName>
        <fullName evidence="4">Mob1/phocein family protein</fullName>
    </recommendedName>
</protein>
<keyword evidence="3" id="KW-1185">Reference proteome</keyword>
<evidence type="ECO:0000256" key="1">
    <source>
        <dbReference type="PIRSR" id="PIRSR605301-1"/>
    </source>
</evidence>
<dbReference type="Pfam" id="PF03637">
    <property type="entry name" value="Mob1_phocein"/>
    <property type="match status" value="1"/>
</dbReference>
<dbReference type="VEuPathDB" id="FungiDB:AMAG_05646"/>
<evidence type="ECO:0000313" key="2">
    <source>
        <dbReference type="EMBL" id="KNE60234.1"/>
    </source>
</evidence>
<dbReference type="SMART" id="SM01388">
    <property type="entry name" value="Mob1_phocein"/>
    <property type="match status" value="1"/>
</dbReference>
<feature type="binding site" evidence="1">
    <location>
        <position position="96"/>
    </location>
    <ligand>
        <name>Zn(2+)</name>
        <dbReference type="ChEBI" id="CHEBI:29105"/>
    </ligand>
</feature>
<dbReference type="eggNOG" id="KOG1852">
    <property type="taxonomic scope" value="Eukaryota"/>
</dbReference>
<keyword evidence="1" id="KW-0479">Metal-binding</keyword>
<dbReference type="SUPFAM" id="SSF101152">
    <property type="entry name" value="Mob1/phocein"/>
    <property type="match status" value="1"/>
</dbReference>